<name>A0A7I8DRR1_9FIRM</name>
<sequence>MVLRAFFSLFPNHSDKITKAPEKVTESPVSQPFQLPEAADPSPVWNFIQNLITNILIVALIVAAIALLCYSIYKFYQAFYKEKRSFFKDNAEFISPFEKKENRIKESSTIEKRGFMTLWKQTNNDKIRKLFYKAILSKREKLPPSSSTPVELSQYILSNHSSDEKEKDERSKALAYYYEKARYYNEDCRKEDVDMFKHLLR</sequence>
<protein>
    <recommendedName>
        <fullName evidence="4">DUF4129 domain-containing protein</fullName>
    </recommendedName>
</protein>
<dbReference type="AlphaFoldDB" id="A0A7I8DRR1"/>
<keyword evidence="1" id="KW-0472">Membrane</keyword>
<accession>A0A7I8DRR1</accession>
<reference evidence="2 3" key="2">
    <citation type="submission" date="2020-08" db="EMBL/GenBank/DDBJ databases">
        <authorList>
            <person name="Ueki A."/>
            <person name="Tonouchi A."/>
        </authorList>
    </citation>
    <scope>NUCLEOTIDE SEQUENCE [LARGE SCALE GENOMIC DNA]</scope>
    <source>
        <strain evidence="2 3">CTTW</strain>
    </source>
</reference>
<dbReference type="Proteomes" id="UP000515703">
    <property type="component" value="Chromosome"/>
</dbReference>
<proteinExistence type="predicted"/>
<dbReference type="KEGG" id="acht:bsdcttw_41510"/>
<dbReference type="EMBL" id="AP023368">
    <property type="protein sequence ID" value="BCK01111.1"/>
    <property type="molecule type" value="Genomic_DNA"/>
</dbReference>
<evidence type="ECO:0000313" key="3">
    <source>
        <dbReference type="Proteomes" id="UP000515703"/>
    </source>
</evidence>
<organism evidence="2 3">
    <name type="scientific">Anaerocolumna chitinilytica</name>
    <dbReference type="NCBI Taxonomy" id="1727145"/>
    <lineage>
        <taxon>Bacteria</taxon>
        <taxon>Bacillati</taxon>
        <taxon>Bacillota</taxon>
        <taxon>Clostridia</taxon>
        <taxon>Lachnospirales</taxon>
        <taxon>Lachnospiraceae</taxon>
        <taxon>Anaerocolumna</taxon>
    </lineage>
</organism>
<keyword evidence="1" id="KW-1133">Transmembrane helix</keyword>
<keyword evidence="1" id="KW-0812">Transmembrane</keyword>
<gene>
    <name evidence="2" type="ORF">bsdcttw_41510</name>
</gene>
<feature type="transmembrane region" description="Helical" evidence="1">
    <location>
        <begin position="51"/>
        <end position="73"/>
    </location>
</feature>
<reference evidence="2 3" key="1">
    <citation type="submission" date="2020-08" db="EMBL/GenBank/DDBJ databases">
        <title>Draft genome sequencing of an Anaerocolumna strain isolated from anoxic soil subjected to BSD treatment.</title>
        <authorList>
            <person name="Uek A."/>
            <person name="Tonouchi A."/>
        </authorList>
    </citation>
    <scope>NUCLEOTIDE SEQUENCE [LARGE SCALE GENOMIC DNA]</scope>
    <source>
        <strain evidence="2 3">CTTW</strain>
    </source>
</reference>
<evidence type="ECO:0008006" key="4">
    <source>
        <dbReference type="Google" id="ProtNLM"/>
    </source>
</evidence>
<keyword evidence="3" id="KW-1185">Reference proteome</keyword>
<evidence type="ECO:0000313" key="2">
    <source>
        <dbReference type="EMBL" id="BCK01111.1"/>
    </source>
</evidence>
<evidence type="ECO:0000256" key="1">
    <source>
        <dbReference type="SAM" id="Phobius"/>
    </source>
</evidence>